<reference evidence="1" key="1">
    <citation type="submission" date="2021-01" db="UniProtKB">
        <authorList>
            <consortium name="EnsemblMetazoa"/>
        </authorList>
    </citation>
    <scope>IDENTIFICATION</scope>
</reference>
<evidence type="ECO:0000313" key="2">
    <source>
        <dbReference type="Proteomes" id="UP000594262"/>
    </source>
</evidence>
<keyword evidence="2" id="KW-1185">Reference proteome</keyword>
<dbReference type="Proteomes" id="UP000594262">
    <property type="component" value="Unplaced"/>
</dbReference>
<name>A0A7M5UK81_9CNID</name>
<dbReference type="RefSeq" id="XP_066936087.1">
    <property type="nucleotide sequence ID" value="XM_067079986.1"/>
</dbReference>
<dbReference type="EnsemblMetazoa" id="CLYHEMT002026.1">
    <property type="protein sequence ID" value="CLYHEMP002026.1"/>
    <property type="gene ID" value="CLYHEMG002026"/>
</dbReference>
<evidence type="ECO:0000313" key="1">
    <source>
        <dbReference type="EnsemblMetazoa" id="CLYHEMP002026.1"/>
    </source>
</evidence>
<protein>
    <submittedName>
        <fullName evidence="1">Uncharacterized protein</fullName>
    </submittedName>
</protein>
<sequence length="241" mass="27862">MKMSSTVPVPADELNHRASENEKISLILNPHLPSAFKAKPKIKYDYLASDETEQKKRQVSSLKEDGSKLCDEFLKKHDHFNAEEISQSFGEEQHYQNVLSDIYDKIENTSKPNQKEEAPEDIYKRSLHFINAKYQETCPKCSGLAKQNSRNILLKTLSIYDQARFSKKACLSFTTQHRGRIVQITMTLPCPKCCSKSLPDGEFIIRTTPSIEHEYILKDLLLTNPHKFVEECLWKWIDDHS</sequence>
<organism evidence="1 2">
    <name type="scientific">Clytia hemisphaerica</name>
    <dbReference type="NCBI Taxonomy" id="252671"/>
    <lineage>
        <taxon>Eukaryota</taxon>
        <taxon>Metazoa</taxon>
        <taxon>Cnidaria</taxon>
        <taxon>Hydrozoa</taxon>
        <taxon>Hydroidolina</taxon>
        <taxon>Leptothecata</taxon>
        <taxon>Obeliida</taxon>
        <taxon>Clytiidae</taxon>
        <taxon>Clytia</taxon>
    </lineage>
</organism>
<dbReference type="GeneID" id="136823814"/>
<dbReference type="AlphaFoldDB" id="A0A7M5UK81"/>
<accession>A0A7M5UK81</accession>
<proteinExistence type="predicted"/>